<dbReference type="InterPro" id="IPR002853">
    <property type="entry name" value="TFIIE_asu"/>
</dbReference>
<feature type="region of interest" description="Disordered" evidence="4">
    <location>
        <begin position="1"/>
        <end position="54"/>
    </location>
</feature>
<dbReference type="Pfam" id="PF11521">
    <property type="entry name" value="TFIIE-A_C"/>
    <property type="match status" value="1"/>
</dbReference>
<feature type="domain" description="HTH TFE/IIEalpha-type" evidence="5">
    <location>
        <begin position="65"/>
        <end position="155"/>
    </location>
</feature>
<evidence type="ECO:0000256" key="2">
    <source>
        <dbReference type="ARBA" id="ARBA00023015"/>
    </source>
</evidence>
<dbReference type="InterPro" id="IPR017919">
    <property type="entry name" value="TFIIE/TFIIEa_HTH"/>
</dbReference>
<dbReference type="AlphaFoldDB" id="A0A8J4TIZ7"/>
<keyword evidence="7" id="KW-1185">Reference proteome</keyword>
<dbReference type="SMART" id="SM00531">
    <property type="entry name" value="TFIIE"/>
    <property type="match status" value="1"/>
</dbReference>
<keyword evidence="2" id="KW-0805">Transcription regulation</keyword>
<keyword evidence="3" id="KW-0804">Transcription</keyword>
<dbReference type="InterPro" id="IPR039997">
    <property type="entry name" value="TFE"/>
</dbReference>
<dbReference type="GO" id="GO:0006367">
    <property type="term" value="P:transcription initiation at RNA polymerase II promoter"/>
    <property type="evidence" value="ECO:0007669"/>
    <property type="project" value="InterPro"/>
</dbReference>
<name>A0A8J4TIZ7_9TREM</name>
<dbReference type="PANTHER" id="PTHR13097:SF7">
    <property type="entry name" value="GENERAL TRANSCRIPTION FACTOR IIE SUBUNIT 1"/>
    <property type="match status" value="1"/>
</dbReference>
<comment type="caution">
    <text evidence="6">The sequence shown here is derived from an EMBL/GenBank/DDBJ whole genome shotgun (WGS) entry which is preliminary data.</text>
</comment>
<dbReference type="InterPro" id="IPR024550">
    <property type="entry name" value="TFIIEa/SarR/Rpc3_HTH_dom"/>
</dbReference>
<dbReference type="Proteomes" id="UP000748531">
    <property type="component" value="Unassembled WGS sequence"/>
</dbReference>
<proteinExistence type="inferred from homology"/>
<dbReference type="OrthoDB" id="361102at2759"/>
<dbReference type="Gene3D" id="6.10.140.1250">
    <property type="match status" value="1"/>
</dbReference>
<feature type="compositionally biased region" description="Polar residues" evidence="4">
    <location>
        <begin position="372"/>
        <end position="381"/>
    </location>
</feature>
<accession>A0A8J4TIZ7</accession>
<feature type="compositionally biased region" description="Polar residues" evidence="4">
    <location>
        <begin position="1"/>
        <end position="18"/>
    </location>
</feature>
<dbReference type="GO" id="GO:0005673">
    <property type="term" value="C:transcription factor TFIIE complex"/>
    <property type="evidence" value="ECO:0007669"/>
    <property type="project" value="TreeGrafter"/>
</dbReference>
<comment type="similarity">
    <text evidence="1">Belongs to the TFIIE alpha subunit family.</text>
</comment>
<feature type="region of interest" description="Disordered" evidence="4">
    <location>
        <begin position="339"/>
        <end position="419"/>
    </location>
</feature>
<dbReference type="PANTHER" id="PTHR13097">
    <property type="entry name" value="TRANSCRIPTION INITIATION FACTOR IIE, ALPHA SUBUNIT"/>
    <property type="match status" value="1"/>
</dbReference>
<protein>
    <submittedName>
        <fullName evidence="6">Transcription initiation factor TFIIE subunit alpha</fullName>
    </submittedName>
</protein>
<evidence type="ECO:0000256" key="4">
    <source>
        <dbReference type="SAM" id="MobiDB-lite"/>
    </source>
</evidence>
<gene>
    <name evidence="6" type="ORF">PHET_06673</name>
</gene>
<evidence type="ECO:0000256" key="3">
    <source>
        <dbReference type="ARBA" id="ARBA00023163"/>
    </source>
</evidence>
<feature type="compositionally biased region" description="Polar residues" evidence="4">
    <location>
        <begin position="40"/>
        <end position="54"/>
    </location>
</feature>
<dbReference type="Gene3D" id="3.30.40.10">
    <property type="entry name" value="Zinc/RING finger domain, C3HC4 (zinc finger)"/>
    <property type="match status" value="1"/>
</dbReference>
<evidence type="ECO:0000313" key="7">
    <source>
        <dbReference type="Proteomes" id="UP000748531"/>
    </source>
</evidence>
<dbReference type="PROSITE" id="PS51344">
    <property type="entry name" value="HTH_TFE_IIE"/>
    <property type="match status" value="1"/>
</dbReference>
<reference evidence="6" key="1">
    <citation type="submission" date="2019-05" db="EMBL/GenBank/DDBJ databases">
        <title>Annotation for the trematode Paragonimus heterotremus.</title>
        <authorList>
            <person name="Choi Y.-J."/>
        </authorList>
    </citation>
    <scope>NUCLEOTIDE SEQUENCE</scope>
    <source>
        <strain evidence="6">LC</strain>
    </source>
</reference>
<dbReference type="InterPro" id="IPR021600">
    <property type="entry name" value="TFIIE_asu_C"/>
</dbReference>
<evidence type="ECO:0000256" key="1">
    <source>
        <dbReference type="ARBA" id="ARBA00008947"/>
    </source>
</evidence>
<dbReference type="SUPFAM" id="SSF57783">
    <property type="entry name" value="Zinc beta-ribbon"/>
    <property type="match status" value="1"/>
</dbReference>
<dbReference type="EMBL" id="LUCH01003603">
    <property type="protein sequence ID" value="KAF5399929.1"/>
    <property type="molecule type" value="Genomic_DNA"/>
</dbReference>
<dbReference type="InterPro" id="IPR013083">
    <property type="entry name" value="Znf_RING/FYVE/PHD"/>
</dbReference>
<sequence>MSTNYPCNAPNSKETGSSVIIPRQPPSVTSVSLKRPASAMTHSHQPASDANGNSQKCASRLPACLKKLVRSIVRTFYSREHSIIVDLLVRNTIMKEEDLCERLRFEKKQLRQYLHTLKTDQFIKSKLQLETDVDGKTTKITHYFIEYQLFVNVVKYRLDQMQRRLEAEQRQSTSRASFRCASCRITYTDLEVDRLVSVDNPGRLECVYCRAEVTEEEDNVSRTDARALIAKFHHQVRDPIDAMLRECDEVHLSSYILEPEIRPLEPLNDEVDSSAVLDNHKLATTLTASSESDVKRESTNFGPTENRVRIVLTGQPNPSSSMTKQRPIWMADSTINAGPAAGLGELDRGPGQRPNPTVADNGHAGAVIPGVSSGSVTQTLTPGRVPSGFSNTITSGGPGTKDGSSELSGTGAGPTPQGGDIMQLLLVHERRGLTIHPASKGSHATGKTPSKQIITAHPADKTEGSRIAQESNESLQDDFTVLISGQSIPYVSITPEMIRMMTQQEKAEYIRVGKLLYRDVMID</sequence>
<evidence type="ECO:0000313" key="6">
    <source>
        <dbReference type="EMBL" id="KAF5399929.1"/>
    </source>
</evidence>
<evidence type="ECO:0000259" key="5">
    <source>
        <dbReference type="PROSITE" id="PS51344"/>
    </source>
</evidence>
<dbReference type="Pfam" id="PF02002">
    <property type="entry name" value="TFIIE_alpha"/>
    <property type="match status" value="1"/>
</dbReference>
<organism evidence="6 7">
    <name type="scientific">Paragonimus heterotremus</name>
    <dbReference type="NCBI Taxonomy" id="100268"/>
    <lineage>
        <taxon>Eukaryota</taxon>
        <taxon>Metazoa</taxon>
        <taxon>Spiralia</taxon>
        <taxon>Lophotrochozoa</taxon>
        <taxon>Platyhelminthes</taxon>
        <taxon>Trematoda</taxon>
        <taxon>Digenea</taxon>
        <taxon>Plagiorchiida</taxon>
        <taxon>Troglotremata</taxon>
        <taxon>Troglotrematidae</taxon>
        <taxon>Paragonimus</taxon>
    </lineage>
</organism>